<name>A0A843W6Y2_COLES</name>
<comment type="caution">
    <text evidence="1">The sequence shown here is derived from an EMBL/GenBank/DDBJ whole genome shotgun (WGS) entry which is preliminary data.</text>
</comment>
<accession>A0A843W6Y2</accession>
<dbReference type="AlphaFoldDB" id="A0A843W6Y2"/>
<protein>
    <submittedName>
        <fullName evidence="1">Uncharacterized protein</fullName>
    </submittedName>
</protein>
<reference evidence="1" key="1">
    <citation type="submission" date="2017-07" db="EMBL/GenBank/DDBJ databases">
        <title>Taro Niue Genome Assembly and Annotation.</title>
        <authorList>
            <person name="Atibalentja N."/>
            <person name="Keating K."/>
            <person name="Fields C.J."/>
        </authorList>
    </citation>
    <scope>NUCLEOTIDE SEQUENCE</scope>
    <source>
        <strain evidence="1">Niue_2</strain>
        <tissue evidence="1">Leaf</tissue>
    </source>
</reference>
<keyword evidence="2" id="KW-1185">Reference proteome</keyword>
<dbReference type="EMBL" id="NMUH01002258">
    <property type="protein sequence ID" value="MQL98899.1"/>
    <property type="molecule type" value="Genomic_DNA"/>
</dbReference>
<sequence>MITGPHGHAGPCCAVAPHITKHPCLACRFAGSGIGKKLIVTADGEEKERERALLIKRVNCWGMLRGRVAEEEVPWKGRSPPPFLPSPWSPMSTSPTTNLNDYILVEHQLTTFPTARYMNNTGLYGFLLPPCGEANTTVIDPHQRSRCRHSLEIEGP</sequence>
<proteinExistence type="predicted"/>
<evidence type="ECO:0000313" key="1">
    <source>
        <dbReference type="EMBL" id="MQL98899.1"/>
    </source>
</evidence>
<evidence type="ECO:0000313" key="2">
    <source>
        <dbReference type="Proteomes" id="UP000652761"/>
    </source>
</evidence>
<dbReference type="Proteomes" id="UP000652761">
    <property type="component" value="Unassembled WGS sequence"/>
</dbReference>
<gene>
    <name evidence="1" type="ORF">Taro_031616</name>
</gene>
<organism evidence="1 2">
    <name type="scientific">Colocasia esculenta</name>
    <name type="common">Wild taro</name>
    <name type="synonym">Arum esculentum</name>
    <dbReference type="NCBI Taxonomy" id="4460"/>
    <lineage>
        <taxon>Eukaryota</taxon>
        <taxon>Viridiplantae</taxon>
        <taxon>Streptophyta</taxon>
        <taxon>Embryophyta</taxon>
        <taxon>Tracheophyta</taxon>
        <taxon>Spermatophyta</taxon>
        <taxon>Magnoliopsida</taxon>
        <taxon>Liliopsida</taxon>
        <taxon>Araceae</taxon>
        <taxon>Aroideae</taxon>
        <taxon>Colocasieae</taxon>
        <taxon>Colocasia</taxon>
    </lineage>
</organism>